<feature type="compositionally biased region" description="Basic and acidic residues" evidence="1">
    <location>
        <begin position="51"/>
        <end position="74"/>
    </location>
</feature>
<feature type="region of interest" description="Disordered" evidence="1">
    <location>
        <begin position="43"/>
        <end position="74"/>
    </location>
</feature>
<protein>
    <submittedName>
        <fullName evidence="2">Uncharacterized protein</fullName>
    </submittedName>
</protein>
<comment type="caution">
    <text evidence="2">The sequence shown here is derived from an EMBL/GenBank/DDBJ whole genome shotgun (WGS) entry which is preliminary data.</text>
</comment>
<accession>A0A8X6GN53</accession>
<organism evidence="2 3">
    <name type="scientific">Trichonephila clavata</name>
    <name type="common">Joro spider</name>
    <name type="synonym">Nephila clavata</name>
    <dbReference type="NCBI Taxonomy" id="2740835"/>
    <lineage>
        <taxon>Eukaryota</taxon>
        <taxon>Metazoa</taxon>
        <taxon>Ecdysozoa</taxon>
        <taxon>Arthropoda</taxon>
        <taxon>Chelicerata</taxon>
        <taxon>Arachnida</taxon>
        <taxon>Araneae</taxon>
        <taxon>Araneomorphae</taxon>
        <taxon>Entelegynae</taxon>
        <taxon>Araneoidea</taxon>
        <taxon>Nephilidae</taxon>
        <taxon>Trichonephila</taxon>
    </lineage>
</organism>
<sequence length="74" mass="8313">MFVARSSTAPKRFAFPSIWASQPRVYVTYSEIKSRDIISAKAGSSRRLLQKKGEERRGKKPRGDEDLGKNRSGA</sequence>
<dbReference type="AlphaFoldDB" id="A0A8X6GN53"/>
<evidence type="ECO:0000313" key="2">
    <source>
        <dbReference type="EMBL" id="GFR07712.1"/>
    </source>
</evidence>
<keyword evidence="3" id="KW-1185">Reference proteome</keyword>
<dbReference type="Proteomes" id="UP000887116">
    <property type="component" value="Unassembled WGS sequence"/>
</dbReference>
<gene>
    <name evidence="2" type="ORF">TNCT_76011</name>
</gene>
<proteinExistence type="predicted"/>
<evidence type="ECO:0000313" key="3">
    <source>
        <dbReference type="Proteomes" id="UP000887116"/>
    </source>
</evidence>
<reference evidence="2" key="1">
    <citation type="submission" date="2020-07" db="EMBL/GenBank/DDBJ databases">
        <title>Multicomponent nature underlies the extraordinary mechanical properties of spider dragline silk.</title>
        <authorList>
            <person name="Kono N."/>
            <person name="Nakamura H."/>
            <person name="Mori M."/>
            <person name="Yoshida Y."/>
            <person name="Ohtoshi R."/>
            <person name="Malay A.D."/>
            <person name="Moran D.A.P."/>
            <person name="Tomita M."/>
            <person name="Numata K."/>
            <person name="Arakawa K."/>
        </authorList>
    </citation>
    <scope>NUCLEOTIDE SEQUENCE</scope>
</reference>
<name>A0A8X6GN53_TRICU</name>
<evidence type="ECO:0000256" key="1">
    <source>
        <dbReference type="SAM" id="MobiDB-lite"/>
    </source>
</evidence>
<dbReference type="EMBL" id="BMAO01006326">
    <property type="protein sequence ID" value="GFR07712.1"/>
    <property type="molecule type" value="Genomic_DNA"/>
</dbReference>